<reference evidence="3" key="1">
    <citation type="submission" date="2024-05" db="EMBL/GenBank/DDBJ databases">
        <title>30 novel species of actinomycetes from the DSMZ collection.</title>
        <authorList>
            <person name="Nouioui I."/>
        </authorList>
    </citation>
    <scope>NUCLEOTIDE SEQUENCE</scope>
    <source>
        <strain evidence="3">DSM 40473</strain>
    </source>
</reference>
<evidence type="ECO:0000313" key="4">
    <source>
        <dbReference type="Proteomes" id="UP001180531"/>
    </source>
</evidence>
<gene>
    <name evidence="3" type="ORF">RM609_06425</name>
</gene>
<accession>A0ABU2SIA9</accession>
<protein>
    <submittedName>
        <fullName evidence="3">DUF6299 family protein</fullName>
    </submittedName>
</protein>
<name>A0ABU2SIA9_9ACTN</name>
<feature type="domain" description="DUF6299" evidence="2">
    <location>
        <begin position="39"/>
        <end position="150"/>
    </location>
</feature>
<proteinExistence type="predicted"/>
<organism evidence="3 4">
    <name type="scientific">Streptomyces hesseae</name>
    <dbReference type="NCBI Taxonomy" id="3075519"/>
    <lineage>
        <taxon>Bacteria</taxon>
        <taxon>Bacillati</taxon>
        <taxon>Actinomycetota</taxon>
        <taxon>Actinomycetes</taxon>
        <taxon>Kitasatosporales</taxon>
        <taxon>Streptomycetaceae</taxon>
        <taxon>Streptomyces</taxon>
    </lineage>
</organism>
<keyword evidence="4" id="KW-1185">Reference proteome</keyword>
<feature type="signal peptide" evidence="1">
    <location>
        <begin position="1"/>
        <end position="26"/>
    </location>
</feature>
<dbReference type="Proteomes" id="UP001180531">
    <property type="component" value="Unassembled WGS sequence"/>
</dbReference>
<evidence type="ECO:0000256" key="1">
    <source>
        <dbReference type="SAM" id="SignalP"/>
    </source>
</evidence>
<keyword evidence="1" id="KW-0732">Signal</keyword>
<dbReference type="RefSeq" id="WP_311608650.1">
    <property type="nucleotide sequence ID" value="NZ_JAVRFI010000003.1"/>
</dbReference>
<feature type="chain" id="PRO_5045763933" evidence="1">
    <location>
        <begin position="27"/>
        <end position="156"/>
    </location>
</feature>
<dbReference type="InterPro" id="IPR046266">
    <property type="entry name" value="DUF6299"/>
</dbReference>
<dbReference type="Pfam" id="PF19816">
    <property type="entry name" value="DUF6299"/>
    <property type="match status" value="1"/>
</dbReference>
<evidence type="ECO:0000259" key="2">
    <source>
        <dbReference type="Pfam" id="PF19816"/>
    </source>
</evidence>
<sequence length="156" mass="15986">MRNPIIRNSVAAGVLAGLATAAPVAAAPVAAAPAPRSTGSMTIDPTATLAPDGTLTMTGTYRCTVVEHTGTVYVASNVLQHARTEGIGGSKAVCDGARHRWRNSARPHGSPLRPGPARADGTLLQISRDRGGIPLPRFLAVVPEREITVVPGAARG</sequence>
<evidence type="ECO:0000313" key="3">
    <source>
        <dbReference type="EMBL" id="MDT0448716.1"/>
    </source>
</evidence>
<dbReference type="EMBL" id="JAVRFI010000003">
    <property type="protein sequence ID" value="MDT0448716.1"/>
    <property type="molecule type" value="Genomic_DNA"/>
</dbReference>
<comment type="caution">
    <text evidence="3">The sequence shown here is derived from an EMBL/GenBank/DDBJ whole genome shotgun (WGS) entry which is preliminary data.</text>
</comment>